<sequence>MLLRIAARAELITLLLMLLNLATIHARLVTQLLGPLHGCSYLLVIGATLAATARLRPRLLALIPGVGGMLAARFCSTTPPPDRSEPSSR</sequence>
<accession>A0A285K2E5</accession>
<reference evidence="1 2" key="1">
    <citation type="submission" date="2017-09" db="EMBL/GenBank/DDBJ databases">
        <authorList>
            <person name="Ehlers B."/>
            <person name="Leendertz F.H."/>
        </authorList>
    </citation>
    <scope>NUCLEOTIDE SEQUENCE [LARGE SCALE GENOMIC DNA]</scope>
    <source>
        <strain evidence="1 2">CGMCC 4.6857</strain>
    </source>
</reference>
<name>A0A285K2E5_9ACTN</name>
<protein>
    <recommendedName>
        <fullName evidence="3">DUF3817 domain-containing protein</fullName>
    </recommendedName>
</protein>
<dbReference type="EMBL" id="OBDY01000030">
    <property type="protein sequence ID" value="SNY66463.1"/>
    <property type="molecule type" value="Genomic_DNA"/>
</dbReference>
<organism evidence="1 2">
    <name type="scientific">Paractinoplanes atraurantiacus</name>
    <dbReference type="NCBI Taxonomy" id="1036182"/>
    <lineage>
        <taxon>Bacteria</taxon>
        <taxon>Bacillati</taxon>
        <taxon>Actinomycetota</taxon>
        <taxon>Actinomycetes</taxon>
        <taxon>Micromonosporales</taxon>
        <taxon>Micromonosporaceae</taxon>
        <taxon>Paractinoplanes</taxon>
    </lineage>
</organism>
<dbReference type="Proteomes" id="UP000219612">
    <property type="component" value="Unassembled WGS sequence"/>
</dbReference>
<proteinExistence type="predicted"/>
<evidence type="ECO:0000313" key="1">
    <source>
        <dbReference type="EMBL" id="SNY66463.1"/>
    </source>
</evidence>
<keyword evidence="2" id="KW-1185">Reference proteome</keyword>
<gene>
    <name evidence="1" type="ORF">SAMN05421748_13043</name>
</gene>
<dbReference type="AlphaFoldDB" id="A0A285K2E5"/>
<evidence type="ECO:0008006" key="3">
    <source>
        <dbReference type="Google" id="ProtNLM"/>
    </source>
</evidence>
<evidence type="ECO:0000313" key="2">
    <source>
        <dbReference type="Proteomes" id="UP000219612"/>
    </source>
</evidence>